<comment type="cofactor">
    <cofactor evidence="1 13">
        <name>adenosylcob(III)alamin</name>
        <dbReference type="ChEBI" id="CHEBI:18408"/>
    </cofactor>
</comment>
<dbReference type="PRINTS" id="PR01183">
    <property type="entry name" value="RIBORDTASEM1"/>
</dbReference>
<dbReference type="CDD" id="cd02888">
    <property type="entry name" value="RNR_II_dimer"/>
    <property type="match status" value="1"/>
</dbReference>
<dbReference type="InterPro" id="IPR050862">
    <property type="entry name" value="RdRp_reductase_class-2"/>
</dbReference>
<dbReference type="GO" id="GO:0031419">
    <property type="term" value="F:cobalamin binding"/>
    <property type="evidence" value="ECO:0007669"/>
    <property type="project" value="UniProtKB-KW"/>
</dbReference>
<keyword evidence="4 13" id="KW-0237">DNA synthesis</keyword>
<evidence type="ECO:0000256" key="11">
    <source>
        <dbReference type="ARBA" id="ARBA00025437"/>
    </source>
</evidence>
<gene>
    <name evidence="17" type="ordered locus">TGRD_385</name>
</gene>
<reference evidence="18" key="1">
    <citation type="journal article" date="2008" name="Proc. Natl. Acad. Sci. U.S.A.">
        <title>Complete genome of the uncultured termite group 1 bacteria in a single host protist cell.</title>
        <authorList>
            <person name="Hongoh Y."/>
            <person name="Sharma V.K."/>
            <person name="Prakash T."/>
            <person name="Noda S."/>
            <person name="Taylor T.D."/>
            <person name="Kudo T."/>
            <person name="Sakaki Y."/>
            <person name="Toyoda A."/>
            <person name="Hattori M."/>
            <person name="Ohkuma M."/>
        </authorList>
    </citation>
    <scope>NUCLEOTIDE SEQUENCE [LARGE SCALE GENOMIC DNA]</scope>
    <source>
        <strain evidence="18">Rs-D17 genomovar Ri2008</strain>
    </source>
</reference>
<evidence type="ECO:0000256" key="6">
    <source>
        <dbReference type="ARBA" id="ARBA00022840"/>
    </source>
</evidence>
<evidence type="ECO:0000256" key="3">
    <source>
        <dbReference type="ARBA" id="ARBA00022628"/>
    </source>
</evidence>
<evidence type="ECO:0000256" key="7">
    <source>
        <dbReference type="ARBA" id="ARBA00023002"/>
    </source>
</evidence>
<dbReference type="InterPro" id="IPR024434">
    <property type="entry name" value="TSCPD_dom"/>
</dbReference>
<keyword evidence="9" id="KW-1015">Disulfide bond</keyword>
<dbReference type="InterPro" id="IPR008926">
    <property type="entry name" value="RNR_R1-su_N"/>
</dbReference>
<comment type="catalytic activity">
    <reaction evidence="12 13">
        <text>a 2'-deoxyribonucleoside 5'-diphosphate + [thioredoxin]-disulfide + H2O = a ribonucleoside 5'-diphosphate + [thioredoxin]-dithiol</text>
        <dbReference type="Rhea" id="RHEA:23252"/>
        <dbReference type="Rhea" id="RHEA-COMP:10698"/>
        <dbReference type="Rhea" id="RHEA-COMP:10700"/>
        <dbReference type="ChEBI" id="CHEBI:15377"/>
        <dbReference type="ChEBI" id="CHEBI:29950"/>
        <dbReference type="ChEBI" id="CHEBI:50058"/>
        <dbReference type="ChEBI" id="CHEBI:57930"/>
        <dbReference type="ChEBI" id="CHEBI:73316"/>
        <dbReference type="EC" id="1.17.4.1"/>
    </reaction>
</comment>
<evidence type="ECO:0000256" key="10">
    <source>
        <dbReference type="ARBA" id="ARBA00023285"/>
    </source>
</evidence>
<dbReference type="FunFam" id="3.20.70.20:FF:000018">
    <property type="entry name" value="Vitamin B12-dependent ribonucleotide reductase"/>
    <property type="match status" value="1"/>
</dbReference>
<dbReference type="Pfam" id="PF02867">
    <property type="entry name" value="Ribonuc_red_lgC"/>
    <property type="match status" value="1"/>
</dbReference>
<dbReference type="SUPFAM" id="SSF48168">
    <property type="entry name" value="R1 subunit of ribonucleotide reductase, N-terminal domain"/>
    <property type="match status" value="1"/>
</dbReference>
<keyword evidence="18" id="KW-1185">Reference proteome</keyword>
<evidence type="ECO:0000256" key="8">
    <source>
        <dbReference type="ARBA" id="ARBA00023116"/>
    </source>
</evidence>
<dbReference type="PATRIC" id="fig|471821.5.peg.630"/>
<evidence type="ECO:0000256" key="1">
    <source>
        <dbReference type="ARBA" id="ARBA00001922"/>
    </source>
</evidence>
<comment type="similarity">
    <text evidence="2 13">Belongs to the ribonucleoside diphosphate reductase class-2 family.</text>
</comment>
<dbReference type="Pfam" id="PF12637">
    <property type="entry name" value="TSCPD"/>
    <property type="match status" value="1"/>
</dbReference>
<keyword evidence="8" id="KW-0215">Deoxyribonucleotide synthesis</keyword>
<dbReference type="PANTHER" id="PTHR43371">
    <property type="entry name" value="VITAMIN B12-DEPENDENT RIBONUCLEOTIDE REDUCTASE"/>
    <property type="match status" value="1"/>
</dbReference>
<feature type="domain" description="Ribonucleotide reductase large subunit C-terminal" evidence="15">
    <location>
        <begin position="100"/>
        <end position="565"/>
    </location>
</feature>
<dbReference type="NCBIfam" id="NF006417">
    <property type="entry name" value="PRK08665.1"/>
    <property type="match status" value="1"/>
</dbReference>
<dbReference type="InterPro" id="IPR000788">
    <property type="entry name" value="RNR_lg_C"/>
</dbReference>
<dbReference type="GO" id="GO:0071897">
    <property type="term" value="P:DNA biosynthetic process"/>
    <property type="evidence" value="ECO:0007669"/>
    <property type="project" value="UniProtKB-KW"/>
</dbReference>
<evidence type="ECO:0000259" key="14">
    <source>
        <dbReference type="Pfam" id="PF00317"/>
    </source>
</evidence>
<dbReference type="Pfam" id="PF00317">
    <property type="entry name" value="Ribonuc_red_lgN"/>
    <property type="match status" value="1"/>
</dbReference>
<dbReference type="GO" id="GO:0004748">
    <property type="term" value="F:ribonucleoside-diphosphate reductase activity, thioredoxin disulfide as acceptor"/>
    <property type="evidence" value="ECO:0007669"/>
    <property type="project" value="UniProtKB-EC"/>
</dbReference>
<dbReference type="PANTHER" id="PTHR43371:SF1">
    <property type="entry name" value="RIBONUCLEOSIDE-DIPHOSPHATE REDUCTASE"/>
    <property type="match status" value="1"/>
</dbReference>
<feature type="domain" description="Ribonucleotide reductase large subunit N-terminal" evidence="14">
    <location>
        <begin position="17"/>
        <end position="96"/>
    </location>
</feature>
<dbReference type="SUPFAM" id="SSF51998">
    <property type="entry name" value="PFL-like glycyl radical enzymes"/>
    <property type="match status" value="1"/>
</dbReference>
<dbReference type="STRING" id="471821.TGRD_388"/>
<organism evidence="17 18">
    <name type="scientific">Endomicrobium trichonymphae</name>
    <dbReference type="NCBI Taxonomy" id="1408204"/>
    <lineage>
        <taxon>Bacteria</taxon>
        <taxon>Pseudomonadati</taxon>
        <taxon>Elusimicrobiota</taxon>
        <taxon>Endomicrobiia</taxon>
        <taxon>Endomicrobiales</taxon>
        <taxon>Endomicrobiaceae</taxon>
        <taxon>Candidatus Endomicrobiellum</taxon>
    </lineage>
</organism>
<dbReference type="GO" id="GO:0005524">
    <property type="term" value="F:ATP binding"/>
    <property type="evidence" value="ECO:0007669"/>
    <property type="project" value="UniProtKB-KW"/>
</dbReference>
<evidence type="ECO:0000313" key="18">
    <source>
        <dbReference type="Proteomes" id="UP000001691"/>
    </source>
</evidence>
<keyword evidence="10 13" id="KW-0170">Cobalt</keyword>
<dbReference type="InterPro" id="IPR013509">
    <property type="entry name" value="RNR_lsu_N"/>
</dbReference>
<dbReference type="EC" id="1.17.4.1" evidence="13"/>
<accession>B1H039</accession>
<evidence type="ECO:0000313" key="17">
    <source>
        <dbReference type="EMBL" id="BAG13871.1"/>
    </source>
</evidence>
<dbReference type="Proteomes" id="UP000001691">
    <property type="component" value="Chromosome"/>
</dbReference>
<proteinExistence type="inferred from homology"/>
<sequence length="767" mass="84959">MLRDKKEELISENKVNLENNALTVLKKRYLKKDKDGNVIESPEDLFYRVAENIAQADKIYDEDTDITILIREFYLTMSSCDFLPNSPTLMNAGRHLQQLSACFVLPIDDSMDSIFETLKNTALIHKSGGGTGFSFSRLRPKKDVVRTTSGISSGPISFMQVFNAATEAIKQGGTRRGANMGMLRIDHPDILDFIICKDKDDSLNNFNISVAITKKFMDALEKGEYYNLYNPRNGVIIGRLNANEVFGKIVDQAWKNGEPGIVFVDRMNHKNTTPSAGSIESTNPCGEQPLLPYESCNLGSINLGHFVKNNDVNWEKLEKTVKTAVHFLDNVIDVSNYPIQKIGEVTRSNRKIGLGIMGWADLLLYLGIPYGSNDSLALAEELMGFIHSKSRKASEELAFKRGSFPNFKKSIYAKGSPVRNATTTTIAPTGTIGMIASASSGIEPIFALVYKRMQCLDNEEMYEVNPYFEKLAKENGFYSPELIDKISEKGSIRGFKEIPEKIKKIFVTSHDIAPEEHIKMQAAFQKFTDNAVSKTVNFPNSATKEDVKKVYILSYKMGCKGVTVYRDGSRNVQVLNLANKKEEYSQGALHEKKPRTRPKKTTGLTFLMHTGCGKMYVTVNEDDRGMCEVFTQLGKSGGCTSSQAEAISRLISLALRSGVDQQGIIDQLKGIRCPSPTLADGGIILSCADAVAKALEAYKREKMTPVLSARDMSVSEPYASKYKKKHYTSGLSGNSSGACPQCPECGEMLTFAESCVICRGCSYSKCF</sequence>
<evidence type="ECO:0000256" key="13">
    <source>
        <dbReference type="RuleBase" id="RU364064"/>
    </source>
</evidence>
<dbReference type="GO" id="GO:0009263">
    <property type="term" value="P:deoxyribonucleotide biosynthetic process"/>
    <property type="evidence" value="ECO:0007669"/>
    <property type="project" value="UniProtKB-KW"/>
</dbReference>
<keyword evidence="5 13" id="KW-0547">Nucleotide-binding</keyword>
<evidence type="ECO:0000256" key="4">
    <source>
        <dbReference type="ARBA" id="ARBA00022634"/>
    </source>
</evidence>
<evidence type="ECO:0000259" key="16">
    <source>
        <dbReference type="Pfam" id="PF12637"/>
    </source>
</evidence>
<evidence type="ECO:0000256" key="5">
    <source>
        <dbReference type="ARBA" id="ARBA00022741"/>
    </source>
</evidence>
<protein>
    <recommendedName>
        <fullName evidence="13">Vitamin B12-dependent ribonucleotide reductase</fullName>
        <ecNumber evidence="13">1.17.4.1</ecNumber>
    </recommendedName>
</protein>
<evidence type="ECO:0000256" key="12">
    <source>
        <dbReference type="ARBA" id="ARBA00047754"/>
    </source>
</evidence>
<dbReference type="AlphaFoldDB" id="B1H039"/>
<dbReference type="EMBL" id="AP009510">
    <property type="protein sequence ID" value="BAG13871.1"/>
    <property type="molecule type" value="Genomic_DNA"/>
</dbReference>
<evidence type="ECO:0000259" key="15">
    <source>
        <dbReference type="Pfam" id="PF02867"/>
    </source>
</evidence>
<dbReference type="NCBIfam" id="TIGR02504">
    <property type="entry name" value="NrdJ_Z"/>
    <property type="match status" value="1"/>
</dbReference>
<dbReference type="RefSeq" id="WP_015423397.1">
    <property type="nucleotide sequence ID" value="NC_020419.1"/>
</dbReference>
<keyword evidence="6" id="KW-0067">ATP-binding</keyword>
<feature type="domain" description="TSCPD" evidence="16">
    <location>
        <begin position="594"/>
        <end position="698"/>
    </location>
</feature>
<comment type="function">
    <text evidence="11 13">Catalyzes the reduction of ribonucleotides to deoxyribonucleotides. May function to provide a pool of deoxyribonucleotide precursors for DNA repair during oxygen limitation and/or for immediate growth after restoration of oxygen.</text>
</comment>
<dbReference type="Gene3D" id="3.20.70.20">
    <property type="match status" value="1"/>
</dbReference>
<name>B1H039_ENDTX</name>
<evidence type="ECO:0000256" key="9">
    <source>
        <dbReference type="ARBA" id="ARBA00023157"/>
    </source>
</evidence>
<evidence type="ECO:0000256" key="2">
    <source>
        <dbReference type="ARBA" id="ARBA00007405"/>
    </source>
</evidence>
<keyword evidence="7 13" id="KW-0560">Oxidoreductase</keyword>
<dbReference type="HOGENOM" id="CLU_000404_2_0_0"/>
<dbReference type="UniPathway" id="UPA00326"/>
<dbReference type="InterPro" id="IPR013344">
    <property type="entry name" value="RNR_NrdJ/NrdZ"/>
</dbReference>
<keyword evidence="3 13" id="KW-0846">Cobalamin</keyword>
<dbReference type="KEGG" id="rsd:TGRD_385"/>